<sequence>MSTQRPAPPSDTREHLLQAGWAVARERGLKGTTVRAVAAQAGANLGTFVYHFGTREAFIEELIERWYAPLFEQLQLTAEEAADPLESLRLTLLQLLRWIVEHRAFLAQLVLDAGAGEAGARSFLESLDRRHPVLLLRLITQAQQAGRLQAGDPVHQMLFLMSSCAAPVLLFHLIGRHGIGPPTLAAALTPLTIDPAQIETRLGWALTGLAAGHNRESKR</sequence>
<dbReference type="PATRIC" id="fig|413882.6.peg.3181"/>
<accession>A0A0G3BP17</accession>
<dbReference type="InterPro" id="IPR036271">
    <property type="entry name" value="Tet_transcr_reg_TetR-rel_C_sf"/>
</dbReference>
<feature type="domain" description="HTH tetR-type" evidence="5">
    <location>
        <begin position="10"/>
        <end position="70"/>
    </location>
</feature>
<name>A0A0G3BP17_9BURK</name>
<evidence type="ECO:0000256" key="1">
    <source>
        <dbReference type="ARBA" id="ARBA00023015"/>
    </source>
</evidence>
<dbReference type="Gene3D" id="1.10.357.10">
    <property type="entry name" value="Tetracycline Repressor, domain 2"/>
    <property type="match status" value="1"/>
</dbReference>
<dbReference type="SUPFAM" id="SSF46689">
    <property type="entry name" value="Homeodomain-like"/>
    <property type="match status" value="1"/>
</dbReference>
<keyword evidence="2 4" id="KW-0238">DNA-binding</keyword>
<dbReference type="STRING" id="413882.AAW51_3047"/>
<dbReference type="PANTHER" id="PTHR30055">
    <property type="entry name" value="HTH-TYPE TRANSCRIPTIONAL REGULATOR RUTR"/>
    <property type="match status" value="1"/>
</dbReference>
<reference evidence="6 7" key="1">
    <citation type="submission" date="2015-05" db="EMBL/GenBank/DDBJ databases">
        <authorList>
            <person name="Tang B."/>
            <person name="Yu Y."/>
        </authorList>
    </citation>
    <scope>NUCLEOTIDE SEQUENCE [LARGE SCALE GENOMIC DNA]</scope>
    <source>
        <strain evidence="6 7">DSM 7029</strain>
    </source>
</reference>
<feature type="DNA-binding region" description="H-T-H motif" evidence="4">
    <location>
        <begin position="33"/>
        <end position="52"/>
    </location>
</feature>
<evidence type="ECO:0000256" key="3">
    <source>
        <dbReference type="ARBA" id="ARBA00023163"/>
    </source>
</evidence>
<dbReference type="RefSeq" id="WP_047195281.1">
    <property type="nucleotide sequence ID" value="NZ_CP011371.1"/>
</dbReference>
<dbReference type="OrthoDB" id="2356263at2"/>
<dbReference type="InterPro" id="IPR001647">
    <property type="entry name" value="HTH_TetR"/>
</dbReference>
<dbReference type="PANTHER" id="PTHR30055:SF234">
    <property type="entry name" value="HTH-TYPE TRANSCRIPTIONAL REGULATOR BETI"/>
    <property type="match status" value="1"/>
</dbReference>
<organism evidence="6 7">
    <name type="scientific">Caldimonas brevitalea</name>
    <dbReference type="NCBI Taxonomy" id="413882"/>
    <lineage>
        <taxon>Bacteria</taxon>
        <taxon>Pseudomonadati</taxon>
        <taxon>Pseudomonadota</taxon>
        <taxon>Betaproteobacteria</taxon>
        <taxon>Burkholderiales</taxon>
        <taxon>Sphaerotilaceae</taxon>
        <taxon>Caldimonas</taxon>
    </lineage>
</organism>
<dbReference type="InterPro" id="IPR050109">
    <property type="entry name" value="HTH-type_TetR-like_transc_reg"/>
</dbReference>
<keyword evidence="3" id="KW-0804">Transcription</keyword>
<keyword evidence="1" id="KW-0805">Transcription regulation</keyword>
<dbReference type="InterPro" id="IPR009057">
    <property type="entry name" value="Homeodomain-like_sf"/>
</dbReference>
<dbReference type="KEGG" id="pbh:AAW51_3047"/>
<dbReference type="Proteomes" id="UP000035352">
    <property type="component" value="Chromosome"/>
</dbReference>
<evidence type="ECO:0000256" key="4">
    <source>
        <dbReference type="PROSITE-ProRule" id="PRU00335"/>
    </source>
</evidence>
<dbReference type="PROSITE" id="PS50977">
    <property type="entry name" value="HTH_TETR_2"/>
    <property type="match status" value="1"/>
</dbReference>
<proteinExistence type="predicted"/>
<dbReference type="GO" id="GO:0003700">
    <property type="term" value="F:DNA-binding transcription factor activity"/>
    <property type="evidence" value="ECO:0007669"/>
    <property type="project" value="TreeGrafter"/>
</dbReference>
<keyword evidence="7" id="KW-1185">Reference proteome</keyword>
<dbReference type="EMBL" id="CP011371">
    <property type="protein sequence ID" value="AKJ29738.1"/>
    <property type="molecule type" value="Genomic_DNA"/>
</dbReference>
<dbReference type="SUPFAM" id="SSF48498">
    <property type="entry name" value="Tetracyclin repressor-like, C-terminal domain"/>
    <property type="match status" value="1"/>
</dbReference>
<evidence type="ECO:0000256" key="2">
    <source>
        <dbReference type="ARBA" id="ARBA00023125"/>
    </source>
</evidence>
<dbReference type="GO" id="GO:0000976">
    <property type="term" value="F:transcription cis-regulatory region binding"/>
    <property type="evidence" value="ECO:0007669"/>
    <property type="project" value="TreeGrafter"/>
</dbReference>
<evidence type="ECO:0000259" key="5">
    <source>
        <dbReference type="PROSITE" id="PS50977"/>
    </source>
</evidence>
<evidence type="ECO:0000313" key="6">
    <source>
        <dbReference type="EMBL" id="AKJ29738.1"/>
    </source>
</evidence>
<evidence type="ECO:0000313" key="7">
    <source>
        <dbReference type="Proteomes" id="UP000035352"/>
    </source>
</evidence>
<gene>
    <name evidence="6" type="ORF">AAW51_3047</name>
</gene>
<dbReference type="AlphaFoldDB" id="A0A0G3BP17"/>
<protein>
    <submittedName>
        <fullName evidence="6">TetR family transcriptional regulator</fullName>
    </submittedName>
</protein>
<dbReference type="Pfam" id="PF00440">
    <property type="entry name" value="TetR_N"/>
    <property type="match status" value="1"/>
</dbReference>